<feature type="region of interest" description="Disordered" evidence="7">
    <location>
        <begin position="327"/>
        <end position="361"/>
    </location>
</feature>
<accession>A0A8B6GGW3</accession>
<dbReference type="PANTHER" id="PTHR21328">
    <property type="entry name" value="POLY ADP-RIBOSE POLYMERASE FAMILY, MEMBER PARP"/>
    <property type="match status" value="1"/>
</dbReference>
<evidence type="ECO:0000256" key="7">
    <source>
        <dbReference type="SAM" id="MobiDB-lite"/>
    </source>
</evidence>
<sequence>MSLSTRKQKFVEDANAAKELCNTNSLPFGDFSISESTISFAVTLETPRFEKCTICVTDDYPENTFICKFGEKEGDRDNKQHNTNLTSPLETMSQSSLSVPPSTQRSISMESSGSSYMDCKSTVSSESEEEDMDYYYKEEGSVGQKICPVLEKDMEKLVELYGEAAISYRLLDAIDEIDIQINLPLSSIIDASVAEAWKLNKEEPLSVCLHLSYTNYLDIPSPPKVEVFQTSRNEKNGISSQMKKVMETFVFHQWPKNSNRMIDEYHKRHEIVINQVSDEEAALMIEDKDLARIMEIGFSAEQARDALILSRGDFLEAINNLFANKDSLQSETSSTKKEDKKVKELRTTERQSSVPHENRKKKKIFRQISHGSAATRKSHELSETADLYLKPSSTWFGKNSKRIPEPEFGFLVQIFQYSRQRLPTLNEYCVVCDEPHVFQNGAMLKPAVCSRELCIFAFQTLGVMSDAAEDIATGAEVVDLLLTMTKAASKHSRRNIIFDPYPTVVDPSDPNELALNPKHKDYDAVDKILKHVMSMEQMTALSSGDIKKTLDSKNKLCYPLLQWIITSNRSHIVKLTPERRIPFMKTPFQYLLLSSPPAKEAAFREAKDKYGSTFAFHGSAVENWHSIIRQGLIVASGTSKQVNGAAYGKGIYLSPNAGTSFGYSRMYASGGGKKKENRSERFLRGDNNTLFCIALCEVITWPQLKKSGQIWVCPESDYVCTRFFFVYEEATGHENIDTQQKQYNEAILKALK</sequence>
<keyword evidence="4 6" id="KW-0520">NAD</keyword>
<evidence type="ECO:0000256" key="2">
    <source>
        <dbReference type="ARBA" id="ARBA00022679"/>
    </source>
</evidence>
<evidence type="ECO:0000313" key="10">
    <source>
        <dbReference type="EMBL" id="VDI63687.1"/>
    </source>
</evidence>
<evidence type="ECO:0000256" key="3">
    <source>
        <dbReference type="ARBA" id="ARBA00022695"/>
    </source>
</evidence>
<comment type="caution">
    <text evidence="10">The sequence shown here is derived from an EMBL/GenBank/DDBJ whole genome shotgun (WGS) entry which is preliminary data.</text>
</comment>
<evidence type="ECO:0000256" key="5">
    <source>
        <dbReference type="ARBA" id="ARBA00024347"/>
    </source>
</evidence>
<feature type="compositionally biased region" description="Polar residues" evidence="7">
    <location>
        <begin position="81"/>
        <end position="105"/>
    </location>
</feature>
<dbReference type="PROSITE" id="PS50030">
    <property type="entry name" value="UBA"/>
    <property type="match status" value="1"/>
</dbReference>
<dbReference type="GO" id="GO:0016779">
    <property type="term" value="F:nucleotidyltransferase activity"/>
    <property type="evidence" value="ECO:0007669"/>
    <property type="project" value="UniProtKB-KW"/>
</dbReference>
<dbReference type="AlphaFoldDB" id="A0A8B6GGW3"/>
<feature type="compositionally biased region" description="Basic and acidic residues" evidence="7">
    <location>
        <begin position="334"/>
        <end position="349"/>
    </location>
</feature>
<dbReference type="EC" id="2.4.2.-" evidence="6"/>
<feature type="region of interest" description="Disordered" evidence="7">
    <location>
        <begin position="76"/>
        <end position="120"/>
    </location>
</feature>
<evidence type="ECO:0000256" key="4">
    <source>
        <dbReference type="ARBA" id="ARBA00023027"/>
    </source>
</evidence>
<reference evidence="10" key="1">
    <citation type="submission" date="2018-11" db="EMBL/GenBank/DDBJ databases">
        <authorList>
            <person name="Alioto T."/>
            <person name="Alioto T."/>
        </authorList>
    </citation>
    <scope>NUCLEOTIDE SEQUENCE</scope>
</reference>
<evidence type="ECO:0000256" key="6">
    <source>
        <dbReference type="RuleBase" id="RU362114"/>
    </source>
</evidence>
<dbReference type="Gene3D" id="1.10.8.10">
    <property type="entry name" value="DNA helicase RuvA subunit, C-terminal domain"/>
    <property type="match status" value="1"/>
</dbReference>
<dbReference type="InterPro" id="IPR051838">
    <property type="entry name" value="ARTD_PARP"/>
</dbReference>
<protein>
    <recommendedName>
        <fullName evidence="6">Poly [ADP-ribose] polymerase</fullName>
        <shortName evidence="6">PARP</shortName>
        <ecNumber evidence="6">2.4.2.-</ecNumber>
    </recommendedName>
</protein>
<feature type="domain" description="PARP catalytic" evidence="9">
    <location>
        <begin position="516"/>
        <end position="752"/>
    </location>
</feature>
<proteinExistence type="inferred from homology"/>
<organism evidence="10 11">
    <name type="scientific">Mytilus galloprovincialis</name>
    <name type="common">Mediterranean mussel</name>
    <dbReference type="NCBI Taxonomy" id="29158"/>
    <lineage>
        <taxon>Eukaryota</taxon>
        <taxon>Metazoa</taxon>
        <taxon>Spiralia</taxon>
        <taxon>Lophotrochozoa</taxon>
        <taxon>Mollusca</taxon>
        <taxon>Bivalvia</taxon>
        <taxon>Autobranchia</taxon>
        <taxon>Pteriomorphia</taxon>
        <taxon>Mytilida</taxon>
        <taxon>Mytiloidea</taxon>
        <taxon>Mytilidae</taxon>
        <taxon>Mytilinae</taxon>
        <taxon>Mytilus</taxon>
    </lineage>
</organism>
<dbReference type="InterPro" id="IPR009060">
    <property type="entry name" value="UBA-like_sf"/>
</dbReference>
<dbReference type="SUPFAM" id="SSF56399">
    <property type="entry name" value="ADP-ribosylation"/>
    <property type="match status" value="1"/>
</dbReference>
<comment type="similarity">
    <text evidence="5">Belongs to the ARTD/PARP family.</text>
</comment>
<dbReference type="InterPro" id="IPR012317">
    <property type="entry name" value="Poly(ADP-ribose)pol_cat_dom"/>
</dbReference>
<evidence type="ECO:0000256" key="1">
    <source>
        <dbReference type="ARBA" id="ARBA00022676"/>
    </source>
</evidence>
<feature type="compositionally biased region" description="Low complexity" evidence="7">
    <location>
        <begin position="106"/>
        <end position="115"/>
    </location>
</feature>
<dbReference type="OrthoDB" id="109543at2759"/>
<dbReference type="Proteomes" id="UP000596742">
    <property type="component" value="Unassembled WGS sequence"/>
</dbReference>
<feature type="domain" description="UBA" evidence="8">
    <location>
        <begin position="284"/>
        <end position="324"/>
    </location>
</feature>
<dbReference type="Gene3D" id="3.90.228.10">
    <property type="match status" value="1"/>
</dbReference>
<dbReference type="SUPFAM" id="SSF46934">
    <property type="entry name" value="UBA-like"/>
    <property type="match status" value="1"/>
</dbReference>
<dbReference type="CDD" id="cd14270">
    <property type="entry name" value="UBA"/>
    <property type="match status" value="1"/>
</dbReference>
<name>A0A8B6GGW3_MYTGA</name>
<dbReference type="GO" id="GO:0003950">
    <property type="term" value="F:NAD+ poly-ADP-ribosyltransferase activity"/>
    <property type="evidence" value="ECO:0007669"/>
    <property type="project" value="UniProtKB-UniRule"/>
</dbReference>
<gene>
    <name evidence="10" type="ORF">MGAL_10B041411</name>
</gene>
<keyword evidence="1 6" id="KW-0328">Glycosyltransferase</keyword>
<evidence type="ECO:0000259" key="9">
    <source>
        <dbReference type="PROSITE" id="PS51059"/>
    </source>
</evidence>
<keyword evidence="3" id="KW-0548">Nucleotidyltransferase</keyword>
<dbReference type="EMBL" id="UYJE01008410">
    <property type="protein sequence ID" value="VDI63687.1"/>
    <property type="molecule type" value="Genomic_DNA"/>
</dbReference>
<evidence type="ECO:0000259" key="8">
    <source>
        <dbReference type="PROSITE" id="PS50030"/>
    </source>
</evidence>
<dbReference type="PROSITE" id="PS51059">
    <property type="entry name" value="PARP_CATALYTIC"/>
    <property type="match status" value="1"/>
</dbReference>
<dbReference type="Pfam" id="PF00644">
    <property type="entry name" value="PARP"/>
    <property type="match status" value="1"/>
</dbReference>
<keyword evidence="11" id="KW-1185">Reference proteome</keyword>
<keyword evidence="2 6" id="KW-0808">Transferase</keyword>
<dbReference type="InterPro" id="IPR015940">
    <property type="entry name" value="UBA"/>
</dbReference>
<evidence type="ECO:0000313" key="11">
    <source>
        <dbReference type="Proteomes" id="UP000596742"/>
    </source>
</evidence>